<dbReference type="PANTHER" id="PTHR12147">
    <property type="entry name" value="METALLOPEPTIDASE M28 FAMILY MEMBER"/>
    <property type="match status" value="1"/>
</dbReference>
<evidence type="ECO:0000259" key="10">
    <source>
        <dbReference type="Pfam" id="PF04389"/>
    </source>
</evidence>
<dbReference type="PANTHER" id="PTHR12147:SF56">
    <property type="entry name" value="AMINOPEPTIDASE YDR415C-RELATED"/>
    <property type="match status" value="1"/>
</dbReference>
<sequence length="452" mass="50230">MVKITSFSALLAIPALSLVLASPIIESTQSNQQLPLNNLLSSSASTQYEVHPSILSALEQHDDPVKALLSLRPELEELMAEPRLLRIFGQGPLDGVWLTEGDKLRLRRQGKKFMDLTDSQDLIQSGFIAGKANTPNLSHQRWIKPLFKELKTSNMHEVLVKATSFFNRYYFSEYGVQSSRWLHDYISNIISEAPLGEYISLEYFTHKFPQPSLIARFEPFTRNSSLPLTIIGAHQDSANYLFPLLPAPGADDDMSGSTSILESFRVLAKSGFIPKNGPVEFHWYAAEEAGLLGSQEIVNYKKGQNANVGAMMEFDMIAFVARNTTPHVFLLENDANPDLTKWVVKLAQEYVDIPVNTSSLGAGAGSDYMSWTQGGYPAAFAAEGDPLAGGFPGDFDGYIHTDKDRMDVNDETGYFSLDHMLEFSKLAIAFAVEQAGWSDKHTRSDDNKKSVW</sequence>
<keyword evidence="12" id="KW-1185">Reference proteome</keyword>
<keyword evidence="4 9" id="KW-0479">Metal-binding</keyword>
<feature type="chain" id="PRO_5043112435" description="Peptide hydrolase" evidence="9">
    <location>
        <begin position="22"/>
        <end position="452"/>
    </location>
</feature>
<dbReference type="InterPro" id="IPR007484">
    <property type="entry name" value="Peptidase_M28"/>
</dbReference>
<evidence type="ECO:0000256" key="7">
    <source>
        <dbReference type="ARBA" id="ARBA00022833"/>
    </source>
</evidence>
<dbReference type="GO" id="GO:0046872">
    <property type="term" value="F:metal ion binding"/>
    <property type="evidence" value="ECO:0007669"/>
    <property type="project" value="UniProtKB-KW"/>
</dbReference>
<keyword evidence="5 9" id="KW-0732">Signal</keyword>
<evidence type="ECO:0000256" key="3">
    <source>
        <dbReference type="ARBA" id="ARBA00022670"/>
    </source>
</evidence>
<evidence type="ECO:0000256" key="4">
    <source>
        <dbReference type="ARBA" id="ARBA00022723"/>
    </source>
</evidence>
<dbReference type="Pfam" id="PF04389">
    <property type="entry name" value="Peptidase_M28"/>
    <property type="match status" value="1"/>
</dbReference>
<keyword evidence="7 9" id="KW-0862">Zinc</keyword>
<dbReference type="RefSeq" id="XP_066073335.1">
    <property type="nucleotide sequence ID" value="XM_066217238.1"/>
</dbReference>
<dbReference type="SUPFAM" id="SSF53187">
    <property type="entry name" value="Zn-dependent exopeptidases"/>
    <property type="match status" value="1"/>
</dbReference>
<dbReference type="Proteomes" id="UP001355207">
    <property type="component" value="Chromosome 2"/>
</dbReference>
<comment type="similarity">
    <text evidence="8">Belongs to the peptidase M28 family. M28E subfamily.</text>
</comment>
<proteinExistence type="inferred from homology"/>
<dbReference type="EC" id="3.4.-.-" evidence="9"/>
<keyword evidence="2" id="KW-0031">Aminopeptidase</keyword>
<dbReference type="GeneID" id="91092121"/>
<accession>A0AAX4JMB9</accession>
<name>A0AAX4JMB9_9TREE</name>
<dbReference type="GO" id="GO:0004177">
    <property type="term" value="F:aminopeptidase activity"/>
    <property type="evidence" value="ECO:0007669"/>
    <property type="project" value="UniProtKB-KW"/>
</dbReference>
<feature type="domain" description="Peptidase M28" evidence="10">
    <location>
        <begin position="228"/>
        <end position="411"/>
    </location>
</feature>
<feature type="signal peptide" evidence="9">
    <location>
        <begin position="1"/>
        <end position="21"/>
    </location>
</feature>
<evidence type="ECO:0000256" key="5">
    <source>
        <dbReference type="ARBA" id="ARBA00022729"/>
    </source>
</evidence>
<evidence type="ECO:0000256" key="2">
    <source>
        <dbReference type="ARBA" id="ARBA00022438"/>
    </source>
</evidence>
<dbReference type="GO" id="GO:0008235">
    <property type="term" value="F:metalloexopeptidase activity"/>
    <property type="evidence" value="ECO:0007669"/>
    <property type="project" value="InterPro"/>
</dbReference>
<dbReference type="EMBL" id="CP144099">
    <property type="protein sequence ID" value="WWC86572.1"/>
    <property type="molecule type" value="Genomic_DNA"/>
</dbReference>
<evidence type="ECO:0000256" key="6">
    <source>
        <dbReference type="ARBA" id="ARBA00022801"/>
    </source>
</evidence>
<dbReference type="GO" id="GO:0006508">
    <property type="term" value="P:proteolysis"/>
    <property type="evidence" value="ECO:0007669"/>
    <property type="project" value="UniProtKB-KW"/>
</dbReference>
<protein>
    <recommendedName>
        <fullName evidence="9">Peptide hydrolase</fullName>
        <ecNumber evidence="9">3.4.-.-</ecNumber>
    </recommendedName>
</protein>
<dbReference type="AlphaFoldDB" id="A0AAX4JMB9"/>
<keyword evidence="3 9" id="KW-0645">Protease</keyword>
<evidence type="ECO:0000313" key="12">
    <source>
        <dbReference type="Proteomes" id="UP001355207"/>
    </source>
</evidence>
<evidence type="ECO:0000256" key="1">
    <source>
        <dbReference type="ARBA" id="ARBA00001947"/>
    </source>
</evidence>
<keyword evidence="6 9" id="KW-0378">Hydrolase</keyword>
<dbReference type="Gene3D" id="3.40.630.10">
    <property type="entry name" value="Zn peptidases"/>
    <property type="match status" value="1"/>
</dbReference>
<evidence type="ECO:0000256" key="9">
    <source>
        <dbReference type="RuleBase" id="RU361240"/>
    </source>
</evidence>
<evidence type="ECO:0000313" key="11">
    <source>
        <dbReference type="EMBL" id="WWC86572.1"/>
    </source>
</evidence>
<reference evidence="11 12" key="1">
    <citation type="submission" date="2024-01" db="EMBL/GenBank/DDBJ databases">
        <title>Comparative genomics of Cryptococcus and Kwoniella reveals pathogenesis evolution and contrasting modes of karyotype evolution via chromosome fusion or intercentromeric recombination.</title>
        <authorList>
            <person name="Coelho M.A."/>
            <person name="David-Palma M."/>
            <person name="Shea T."/>
            <person name="Bowers K."/>
            <person name="McGinley-Smith S."/>
            <person name="Mohammad A.W."/>
            <person name="Gnirke A."/>
            <person name="Yurkov A.M."/>
            <person name="Nowrousian M."/>
            <person name="Sun S."/>
            <person name="Cuomo C.A."/>
            <person name="Heitman J."/>
        </authorList>
    </citation>
    <scope>NUCLEOTIDE SEQUENCE [LARGE SCALE GENOMIC DNA]</scope>
    <source>
        <strain evidence="11 12">CBS 6074</strain>
    </source>
</reference>
<comment type="cofactor">
    <cofactor evidence="1">
        <name>Zn(2+)</name>
        <dbReference type="ChEBI" id="CHEBI:29105"/>
    </cofactor>
</comment>
<organism evidence="11 12">
    <name type="scientific">Kwoniella dendrophila CBS 6074</name>
    <dbReference type="NCBI Taxonomy" id="1295534"/>
    <lineage>
        <taxon>Eukaryota</taxon>
        <taxon>Fungi</taxon>
        <taxon>Dikarya</taxon>
        <taxon>Basidiomycota</taxon>
        <taxon>Agaricomycotina</taxon>
        <taxon>Tremellomycetes</taxon>
        <taxon>Tremellales</taxon>
        <taxon>Cryptococcaceae</taxon>
        <taxon>Kwoniella</taxon>
    </lineage>
</organism>
<evidence type="ECO:0000256" key="8">
    <source>
        <dbReference type="ARBA" id="ARBA00043962"/>
    </source>
</evidence>
<gene>
    <name evidence="11" type="ORF">L201_001449</name>
</gene>
<dbReference type="InterPro" id="IPR045175">
    <property type="entry name" value="M28_fam"/>
</dbReference>